<keyword evidence="2" id="KW-1185">Reference proteome</keyword>
<dbReference type="AlphaFoldDB" id="A0A2N3HMY9"/>
<organism evidence="1 2">
    <name type="scientific">Confluentibacter flavum</name>
    <dbReference type="NCBI Taxonomy" id="1909700"/>
    <lineage>
        <taxon>Bacteria</taxon>
        <taxon>Pseudomonadati</taxon>
        <taxon>Bacteroidota</taxon>
        <taxon>Flavobacteriia</taxon>
        <taxon>Flavobacteriales</taxon>
        <taxon>Flavobacteriaceae</taxon>
        <taxon>Confluentibacter</taxon>
    </lineage>
</organism>
<protein>
    <submittedName>
        <fullName evidence="1">Uncharacterized protein</fullName>
    </submittedName>
</protein>
<sequence>MRDVFGEAIIKFIRKITNFAYYVNKLFSTTMDIKNQNDHSIVIMSNFKNLNKVLFLFLILANLYISFEYGISQESDLNNCHVELVITQNQAENDIINFDQLQQSSSLDIPIQSYKNPHDFEYQIQNNNLLEQLKYRVQKLPALNFKL</sequence>
<comment type="caution">
    <text evidence="1">The sequence shown here is derived from an EMBL/GenBank/DDBJ whole genome shotgun (WGS) entry which is preliminary data.</text>
</comment>
<proteinExistence type="predicted"/>
<dbReference type="Proteomes" id="UP000233435">
    <property type="component" value="Unassembled WGS sequence"/>
</dbReference>
<gene>
    <name evidence="1" type="ORF">CSW08_03465</name>
</gene>
<reference evidence="1 2" key="1">
    <citation type="submission" date="2017-12" db="EMBL/GenBank/DDBJ databases">
        <title>Confluentibacter flavum sp. nov., isolated from the saline lake.</title>
        <authorList>
            <person name="Yu L."/>
        </authorList>
    </citation>
    <scope>NUCLEOTIDE SEQUENCE [LARGE SCALE GENOMIC DNA]</scope>
    <source>
        <strain evidence="1 2">3B</strain>
    </source>
</reference>
<name>A0A2N3HMY9_9FLAO</name>
<accession>A0A2N3HMY9</accession>
<dbReference type="EMBL" id="PJEO01000014">
    <property type="protein sequence ID" value="PKQ46234.1"/>
    <property type="molecule type" value="Genomic_DNA"/>
</dbReference>
<evidence type="ECO:0000313" key="2">
    <source>
        <dbReference type="Proteomes" id="UP000233435"/>
    </source>
</evidence>
<evidence type="ECO:0000313" key="1">
    <source>
        <dbReference type="EMBL" id="PKQ46234.1"/>
    </source>
</evidence>